<evidence type="ECO:0000256" key="5">
    <source>
        <dbReference type="ARBA" id="ARBA00022692"/>
    </source>
</evidence>
<keyword evidence="5 8" id="KW-0812">Transmembrane</keyword>
<evidence type="ECO:0000256" key="7">
    <source>
        <dbReference type="ARBA" id="ARBA00023136"/>
    </source>
</evidence>
<dbReference type="GO" id="GO:0016780">
    <property type="term" value="F:phosphotransferase activity, for other substituted phosphate groups"/>
    <property type="evidence" value="ECO:0007669"/>
    <property type="project" value="TreeGrafter"/>
</dbReference>
<feature type="transmembrane region" description="Helical" evidence="8">
    <location>
        <begin position="40"/>
        <end position="63"/>
    </location>
</feature>
<accession>A0A934PZM5</accession>
<dbReference type="PANTHER" id="PTHR30576:SF4">
    <property type="entry name" value="UNDECAPRENYL-PHOSPHATE GALACTOSE PHOSPHOTRANSFERASE"/>
    <property type="match status" value="1"/>
</dbReference>
<dbReference type="AlphaFoldDB" id="A0A934PZM5"/>
<reference evidence="10" key="1">
    <citation type="submission" date="2020-12" db="EMBL/GenBank/DDBJ databases">
        <title>Ramlibacter sp. nov., isolated from a freshwater alga, Cryptomonas.</title>
        <authorList>
            <person name="Kim H.M."/>
            <person name="Jeon C.O."/>
        </authorList>
    </citation>
    <scope>NUCLEOTIDE SEQUENCE</scope>
    <source>
        <strain evidence="10">CrO1</strain>
    </source>
</reference>
<comment type="caution">
    <text evidence="10">The sequence shown here is derived from an EMBL/GenBank/DDBJ whole genome shotgun (WGS) entry which is preliminary data.</text>
</comment>
<keyword evidence="3" id="KW-1003">Cell membrane</keyword>
<comment type="subcellular location">
    <subcellularLocation>
        <location evidence="1">Cell membrane</location>
    </subcellularLocation>
</comment>
<evidence type="ECO:0000259" key="9">
    <source>
        <dbReference type="Pfam" id="PF02397"/>
    </source>
</evidence>
<dbReference type="GO" id="GO:0005886">
    <property type="term" value="C:plasma membrane"/>
    <property type="evidence" value="ECO:0007669"/>
    <property type="project" value="UniProtKB-SubCell"/>
</dbReference>
<feature type="domain" description="Bacterial sugar transferase" evidence="9">
    <location>
        <begin position="35"/>
        <end position="226"/>
    </location>
</feature>
<keyword evidence="4 10" id="KW-0808">Transferase</keyword>
<proteinExistence type="inferred from homology"/>
<dbReference type="PANTHER" id="PTHR30576">
    <property type="entry name" value="COLANIC BIOSYNTHESIS UDP-GLUCOSE LIPID CARRIER TRANSFERASE"/>
    <property type="match status" value="1"/>
</dbReference>
<keyword evidence="7 8" id="KW-0472">Membrane</keyword>
<gene>
    <name evidence="10" type="ORF">I8E28_05140</name>
</gene>
<evidence type="ECO:0000256" key="1">
    <source>
        <dbReference type="ARBA" id="ARBA00004236"/>
    </source>
</evidence>
<evidence type="ECO:0000256" key="4">
    <source>
        <dbReference type="ARBA" id="ARBA00022679"/>
    </source>
</evidence>
<evidence type="ECO:0000313" key="11">
    <source>
        <dbReference type="Proteomes" id="UP000617041"/>
    </source>
</evidence>
<evidence type="ECO:0000256" key="2">
    <source>
        <dbReference type="ARBA" id="ARBA00006464"/>
    </source>
</evidence>
<evidence type="ECO:0000256" key="8">
    <source>
        <dbReference type="SAM" id="Phobius"/>
    </source>
</evidence>
<evidence type="ECO:0000313" key="10">
    <source>
        <dbReference type="EMBL" id="MBK0391967.1"/>
    </source>
</evidence>
<evidence type="ECO:0000256" key="3">
    <source>
        <dbReference type="ARBA" id="ARBA00022475"/>
    </source>
</evidence>
<organism evidence="10 11">
    <name type="scientific">Ramlibacter algicola</name>
    <dbReference type="NCBI Taxonomy" id="2795217"/>
    <lineage>
        <taxon>Bacteria</taxon>
        <taxon>Pseudomonadati</taxon>
        <taxon>Pseudomonadota</taxon>
        <taxon>Betaproteobacteria</taxon>
        <taxon>Burkholderiales</taxon>
        <taxon>Comamonadaceae</taxon>
        <taxon>Ramlibacter</taxon>
    </lineage>
</organism>
<dbReference type="EMBL" id="JAEDAO010000001">
    <property type="protein sequence ID" value="MBK0391967.1"/>
    <property type="molecule type" value="Genomic_DNA"/>
</dbReference>
<dbReference type="Proteomes" id="UP000617041">
    <property type="component" value="Unassembled WGS sequence"/>
</dbReference>
<dbReference type="InterPro" id="IPR003362">
    <property type="entry name" value="Bact_transf"/>
</dbReference>
<comment type="similarity">
    <text evidence="2">Belongs to the bacterial sugar transferase family.</text>
</comment>
<name>A0A934PZM5_9BURK</name>
<protein>
    <submittedName>
        <fullName evidence="10">Sugar transferase</fullName>
    </submittedName>
</protein>
<sequence length="232" mass="26670">MLRTEVSGEGELTTPLPLEHRVAHITLPLWLRATKRAVDVLGAAFFLIGGLPCFLVIAAGVWLSSPGPIFYVQKRAGRGGRSFDFYKFRSMRVDSDDLLTSFLDSDPEAKLRWQRYQKIEKDPRVTAFGQFIRRTSLDELPQFWNVLKGDMSLVGPRPCMPQQRDRYGVYWHHYCAVKPGLTGLWQVSGRNRLTYRQRVELDAKYVETLSPWGDFFIFFKTIRVVLGANDAH</sequence>
<dbReference type="RefSeq" id="WP_200786934.1">
    <property type="nucleotide sequence ID" value="NZ_JAEDAO010000001.1"/>
</dbReference>
<dbReference type="Pfam" id="PF02397">
    <property type="entry name" value="Bac_transf"/>
    <property type="match status" value="1"/>
</dbReference>
<keyword evidence="11" id="KW-1185">Reference proteome</keyword>
<evidence type="ECO:0000256" key="6">
    <source>
        <dbReference type="ARBA" id="ARBA00022989"/>
    </source>
</evidence>
<keyword evidence="6 8" id="KW-1133">Transmembrane helix</keyword>